<name>T1KZK9_TETUR</name>
<accession>T1KZK9</accession>
<evidence type="ECO:0000259" key="8">
    <source>
        <dbReference type="Pfam" id="PF24101"/>
    </source>
</evidence>
<evidence type="ECO:0000256" key="2">
    <source>
        <dbReference type="ARBA" id="ARBA00022553"/>
    </source>
</evidence>
<dbReference type="Pfam" id="PF24101">
    <property type="entry name" value="WHD_GTF3C1"/>
    <property type="match status" value="1"/>
</dbReference>
<proteinExistence type="predicted"/>
<dbReference type="InterPro" id="IPR035625">
    <property type="entry name" value="Tfc3-like_eWH"/>
</dbReference>
<dbReference type="eggNOG" id="KOG4560">
    <property type="taxonomic scope" value="Eukaryota"/>
</dbReference>
<dbReference type="GO" id="GO:0000127">
    <property type="term" value="C:transcription factor TFIIIC complex"/>
    <property type="evidence" value="ECO:0007669"/>
    <property type="project" value="InterPro"/>
</dbReference>
<dbReference type="Pfam" id="PF04182">
    <property type="entry name" value="B-block_TFIIIC"/>
    <property type="match status" value="1"/>
</dbReference>
<reference evidence="9" key="2">
    <citation type="submission" date="2015-06" db="UniProtKB">
        <authorList>
            <consortium name="EnsemblMetazoa"/>
        </authorList>
    </citation>
    <scope>IDENTIFICATION</scope>
</reference>
<evidence type="ECO:0000256" key="4">
    <source>
        <dbReference type="ARBA" id="ARBA00023163"/>
    </source>
</evidence>
<reference evidence="10" key="1">
    <citation type="submission" date="2011-08" db="EMBL/GenBank/DDBJ databases">
        <authorList>
            <person name="Rombauts S."/>
        </authorList>
    </citation>
    <scope>NUCLEOTIDE SEQUENCE</scope>
    <source>
        <strain evidence="10">London</strain>
    </source>
</reference>
<feature type="region of interest" description="Disordered" evidence="6">
    <location>
        <begin position="577"/>
        <end position="601"/>
    </location>
</feature>
<feature type="domain" description="B-block binding subunit of TFIIIC" evidence="7">
    <location>
        <begin position="176"/>
        <end position="250"/>
    </location>
</feature>
<comment type="subcellular location">
    <subcellularLocation>
        <location evidence="1">Nucleus</location>
    </subcellularLocation>
</comment>
<dbReference type="EnsemblMetazoa" id="tetur28g01970.1">
    <property type="protein sequence ID" value="tetur28g01970.1"/>
    <property type="gene ID" value="tetur28g01970"/>
</dbReference>
<dbReference type="OrthoDB" id="68020at2759"/>
<sequence>MNLDLFGVVLDEIALEGLEGITLPSLWVRLSSDSDTRFSLDPNDESVQEFVWSRIILPKASDKDLQLYRLPKPRPTVQLYNRYDYVNPDTGACIENDDVPEDVYDIVTPINDGNVRGSCNTFTTRVDTTKTILEKNLTVKDVMEKYGQKLVIVASQKLREYSLRIPCFDPCLPLNSMQYCVLEKVGRARKFGEVTVGKEASKYRESPKTLFYYRKILLRRGLIKKQQHIISMRQSGQNRIGLVLTLPRFHFIRMTPLAKAALKTSDILLDEPDFICDYYKLQEKVGIKKKLYSSMFSNYTKNFSVNECLEENNSGSGKPRARRKVKLIKMVKFDAESEDENEGDEDGEDNDNEIEIEGYSLKKIRNFAMFAKSFDPKRIRVDRLLTAQALESIDKCKSPDGISLRELGEELRLPKLEIRQLSRVLERANEVTTMMTDHGKQKIKKYQSIHKIDPKRKVFEGELSLKFGANETLTFLRRANIILEAVRKNKIFDELVTFKKLISAAEKDSPYMIDRKSIKTIINKLALNGYVRYIKTLLTCHEKEHKLEIVCDPSITANSPLVRDRIETNKFRFFGTSGEDSYSNKSSKKSRQSSKNSSTEFESELKYKPSIAKRYGYEPKMKKLMTLYKFLFHVMCVSESETYKDWREHIPKLILNTHGSCTLGAIIPRIPLSIFVSIVFVNYVIPELEEYLNDPNRRNLTLSMLPLDLRSKLMFKRKYIFNIFEELVSLTHMGLVKLDYTDGCPKDTAKITIITRISFMDCDTVKSYEFHSLADFERFNSDLSFHCSRNDCTNCSLDPRLFAHNQRNWTYSPSIRNHLNNSSSENLILSVRLRSNLSNLNDSSNQLRYEALKSNPVAHKRLANASTEVGELNGPTPAKRQRKRPSKKTAEKAKDGGVKSKKTKRRLLRDETDIKAIKLMKKRRVQWSKEEDSFLLMCRIASILLDPTCPTFVCVSGSLIRDELHKYLPEISMDKTVKACQRRLNYMLKKNRTRENVMEWVSDVKQEIDSLNIGRPTTSKADTKSWSESFLKYLHILLTKFQAYHLSLSSTSNNNLATTYETLDQLKSAHKIVESHTSILPFKPDLYKEPENIVDMCVSVIQNVITSTLMYNVHEVNRLNVETNYSHTLFKIYQCYPDVLIRSVIVKLSKNRIMTKVRRLANNAPSSFKTRGLSPYKISQAYLFKLKTKFCIDTLPISIEDKYLTMIDNGSRTQACIISNLFAANMVQFNITIPDNFVFIDKGKLENRSRSDAPTTSIISTEGSRSMFEDPKLASRFALYCFREKLCDDTFAAKQHSQDYLAIKSCPVTCTSDDISFDFKPFMDLLKIQGMLKSDNLPVDDSALRKEYNSLVEFIISCGELGATEDAILEFCNYKWPEEAIAHLTSTGELFEVGVMKYRLVHYNNVDHWLVHSVSQNNEEGKSRSLRFVPKLWKDAYGNVHRKILFHYISFVLGTLLNKPGISQEKIFAELSEIMPPVQVLDILRFLKALKCVEQSVEKEPKSITLFDDCDDFDDNDDIMNIQSEGSTNQSNFKLAIYYKATAISFVNLCQIKAVLNV</sequence>
<evidence type="ECO:0000256" key="5">
    <source>
        <dbReference type="ARBA" id="ARBA00023242"/>
    </source>
</evidence>
<evidence type="ECO:0000256" key="3">
    <source>
        <dbReference type="ARBA" id="ARBA00023125"/>
    </source>
</evidence>
<dbReference type="HOGENOM" id="CLU_247847_0_0_1"/>
<evidence type="ECO:0000313" key="9">
    <source>
        <dbReference type="EnsemblMetazoa" id="tetur28g01970.1"/>
    </source>
</evidence>
<dbReference type="InterPro" id="IPR044210">
    <property type="entry name" value="Tfc3-like"/>
</dbReference>
<dbReference type="InterPro" id="IPR007309">
    <property type="entry name" value="TFIIIC_Bblock-bd"/>
</dbReference>
<organism evidence="9 10">
    <name type="scientific">Tetranychus urticae</name>
    <name type="common">Two-spotted spider mite</name>
    <dbReference type="NCBI Taxonomy" id="32264"/>
    <lineage>
        <taxon>Eukaryota</taxon>
        <taxon>Metazoa</taxon>
        <taxon>Ecdysozoa</taxon>
        <taxon>Arthropoda</taxon>
        <taxon>Chelicerata</taxon>
        <taxon>Arachnida</taxon>
        <taxon>Acari</taxon>
        <taxon>Acariformes</taxon>
        <taxon>Trombidiformes</taxon>
        <taxon>Prostigmata</taxon>
        <taxon>Eleutherengona</taxon>
        <taxon>Raphignathae</taxon>
        <taxon>Tetranychoidea</taxon>
        <taxon>Tetranychidae</taxon>
        <taxon>Tetranychus</taxon>
    </lineage>
</organism>
<dbReference type="InterPro" id="IPR056467">
    <property type="entry name" value="eWH_GTF3C1"/>
</dbReference>
<keyword evidence="10" id="KW-1185">Reference proteome</keyword>
<dbReference type="KEGG" id="tut:107368707"/>
<dbReference type="STRING" id="32264.T1KZK9"/>
<dbReference type="GO" id="GO:0006384">
    <property type="term" value="P:transcription initiation at RNA polymerase III promoter"/>
    <property type="evidence" value="ECO:0007669"/>
    <property type="project" value="InterPro"/>
</dbReference>
<evidence type="ECO:0000313" key="10">
    <source>
        <dbReference type="Proteomes" id="UP000015104"/>
    </source>
</evidence>
<feature type="region of interest" description="Disordered" evidence="6">
    <location>
        <begin position="863"/>
        <end position="905"/>
    </location>
</feature>
<keyword evidence="2" id="KW-0597">Phosphoprotein</keyword>
<protein>
    <submittedName>
        <fullName evidence="9">Uncharacterized protein</fullName>
    </submittedName>
</protein>
<keyword evidence="5" id="KW-0539">Nucleus</keyword>
<gene>
    <name evidence="9" type="primary">107368707</name>
</gene>
<evidence type="ECO:0000256" key="6">
    <source>
        <dbReference type="SAM" id="MobiDB-lite"/>
    </source>
</evidence>
<dbReference type="GO" id="GO:0042791">
    <property type="term" value="P:5S class rRNA transcription by RNA polymerase III"/>
    <property type="evidence" value="ECO:0007669"/>
    <property type="project" value="TreeGrafter"/>
</dbReference>
<dbReference type="GO" id="GO:0003677">
    <property type="term" value="F:DNA binding"/>
    <property type="evidence" value="ECO:0007669"/>
    <property type="project" value="UniProtKB-KW"/>
</dbReference>
<dbReference type="PANTHER" id="PTHR15180:SF1">
    <property type="entry name" value="GENERAL TRANSCRIPTION FACTOR 3C POLYPEPTIDE 1"/>
    <property type="match status" value="1"/>
</dbReference>
<dbReference type="GO" id="GO:0005634">
    <property type="term" value="C:nucleus"/>
    <property type="evidence" value="ECO:0007669"/>
    <property type="project" value="UniProtKB-SubCell"/>
</dbReference>
<dbReference type="Proteomes" id="UP000015104">
    <property type="component" value="Unassembled WGS sequence"/>
</dbReference>
<evidence type="ECO:0000259" key="7">
    <source>
        <dbReference type="Pfam" id="PF04182"/>
    </source>
</evidence>
<evidence type="ECO:0000256" key="1">
    <source>
        <dbReference type="ARBA" id="ARBA00004123"/>
    </source>
</evidence>
<feature type="compositionally biased region" description="Basic and acidic residues" evidence="6">
    <location>
        <begin position="888"/>
        <end position="898"/>
    </location>
</feature>
<dbReference type="CDD" id="cd16169">
    <property type="entry name" value="Tau138_eWH"/>
    <property type="match status" value="1"/>
</dbReference>
<keyword evidence="4" id="KW-0804">Transcription</keyword>
<keyword evidence="3" id="KW-0238">DNA-binding</keyword>
<dbReference type="EMBL" id="CAEY01000742">
    <property type="status" value="NOT_ANNOTATED_CDS"/>
    <property type="molecule type" value="Genomic_DNA"/>
</dbReference>
<dbReference type="OMA" id="TIIQDGI"/>
<feature type="domain" description="GTF3C1 extended winged-helix" evidence="8">
    <location>
        <begin position="472"/>
        <end position="570"/>
    </location>
</feature>
<dbReference type="PANTHER" id="PTHR15180">
    <property type="entry name" value="GENERAL TRANSCRIPTION FACTOR 3C POLYPEPTIDE 1"/>
    <property type="match status" value="1"/>
</dbReference>